<dbReference type="InterPro" id="IPR036770">
    <property type="entry name" value="Ankyrin_rpt-contain_sf"/>
</dbReference>
<dbReference type="PRINTS" id="PR01415">
    <property type="entry name" value="ANKYRIN"/>
</dbReference>
<dbReference type="InterPro" id="IPR002110">
    <property type="entry name" value="Ankyrin_rpt"/>
</dbReference>
<proteinExistence type="predicted"/>
<protein>
    <submittedName>
        <fullName evidence="5">Uncharacterized protein</fullName>
    </submittedName>
</protein>
<dbReference type="EMBL" id="HBEO01004867">
    <property type="protein sequence ID" value="CAD8471241.1"/>
    <property type="molecule type" value="Transcribed_RNA"/>
</dbReference>
<feature type="repeat" description="ANK" evidence="3">
    <location>
        <begin position="339"/>
        <end position="371"/>
    </location>
</feature>
<evidence type="ECO:0000256" key="4">
    <source>
        <dbReference type="SAM" id="MobiDB-lite"/>
    </source>
</evidence>
<dbReference type="PANTHER" id="PTHR24198">
    <property type="entry name" value="ANKYRIN REPEAT AND PROTEIN KINASE DOMAIN-CONTAINING PROTEIN"/>
    <property type="match status" value="1"/>
</dbReference>
<dbReference type="Gene3D" id="1.25.40.20">
    <property type="entry name" value="Ankyrin repeat-containing domain"/>
    <property type="match status" value="4"/>
</dbReference>
<feature type="repeat" description="ANK" evidence="3">
    <location>
        <begin position="89"/>
        <end position="121"/>
    </location>
</feature>
<evidence type="ECO:0000313" key="5">
    <source>
        <dbReference type="EMBL" id="CAD8471241.1"/>
    </source>
</evidence>
<dbReference type="PANTHER" id="PTHR24198:SF165">
    <property type="entry name" value="ANKYRIN REPEAT-CONTAINING PROTEIN-RELATED"/>
    <property type="match status" value="1"/>
</dbReference>
<reference evidence="5" key="1">
    <citation type="submission" date="2021-01" db="EMBL/GenBank/DDBJ databases">
        <authorList>
            <person name="Corre E."/>
            <person name="Pelletier E."/>
            <person name="Niang G."/>
            <person name="Scheremetjew M."/>
            <person name="Finn R."/>
            <person name="Kale V."/>
            <person name="Holt S."/>
            <person name="Cochrane G."/>
            <person name="Meng A."/>
            <person name="Brown T."/>
            <person name="Cohen L."/>
        </authorList>
    </citation>
    <scope>NUCLEOTIDE SEQUENCE</scope>
    <source>
        <strain evidence="5">CCMP325</strain>
    </source>
</reference>
<feature type="repeat" description="ANK" evidence="3">
    <location>
        <begin position="372"/>
        <end position="404"/>
    </location>
</feature>
<evidence type="ECO:0000256" key="1">
    <source>
        <dbReference type="ARBA" id="ARBA00022737"/>
    </source>
</evidence>
<dbReference type="AlphaFoldDB" id="A0A7S0HDU1"/>
<feature type="repeat" description="ANK" evidence="3">
    <location>
        <begin position="231"/>
        <end position="263"/>
    </location>
</feature>
<dbReference type="PROSITE" id="PS50088">
    <property type="entry name" value="ANK_REPEAT"/>
    <property type="match status" value="8"/>
</dbReference>
<name>A0A7S0HDU1_9CRYP</name>
<evidence type="ECO:0000256" key="3">
    <source>
        <dbReference type="PROSITE-ProRule" id="PRU00023"/>
    </source>
</evidence>
<dbReference type="SMART" id="SM00248">
    <property type="entry name" value="ANK"/>
    <property type="match status" value="10"/>
</dbReference>
<organism evidence="5">
    <name type="scientific">Hanusia phi</name>
    <dbReference type="NCBI Taxonomy" id="3032"/>
    <lineage>
        <taxon>Eukaryota</taxon>
        <taxon>Cryptophyceae</taxon>
        <taxon>Pyrenomonadales</taxon>
        <taxon>Geminigeraceae</taxon>
        <taxon>Hanusia</taxon>
    </lineage>
</organism>
<accession>A0A7S0HDU1</accession>
<dbReference type="SUPFAM" id="SSF48403">
    <property type="entry name" value="Ankyrin repeat"/>
    <property type="match status" value="1"/>
</dbReference>
<dbReference type="Pfam" id="PF00023">
    <property type="entry name" value="Ank"/>
    <property type="match status" value="1"/>
</dbReference>
<sequence length="472" mass="51476">MGVEASAEAGRRGGRATRGKEEEEEAVDNVEQLAHDALFQARLRFADTMNELGLLKTDLKFSERCLLEKDPTDSTIVVEPGQLVERDAKNTRPLHWAAASGNHQMVQVLVQTSSHLVNSSNDNGDSPLHWAVVNGEISSVGMLLEAKAETLAINRNGVTPLHFAAEGSKKDHFKILKLLLQNLTDNHMVDQIDMKTKAGDTPLHWACLSKRPPLVGCLLNYRASVNATNSLGETPLHLACGAGNSEIVEMLLKKKADINATTKEGDHPVHFAITGGSKEVLSTLLLMEIEFAKNQFKETFFHFAVQKGDVGMVQMVAEAVRRSKGAEACKGLLDTKNKNDDTCLHYAVTNGDVQVVSKLLSLRANVNCENALKDTPLHIAATVGDVSIVHLLLRYRANINAVNLKKVGEDEVPNETPLHWAACSGQASIVRLLIESRANPLAKNASKKTPIQLACDIPTIQACSDFLRKDEK</sequence>
<keyword evidence="2 3" id="KW-0040">ANK repeat</keyword>
<dbReference type="Pfam" id="PF12796">
    <property type="entry name" value="Ank_2"/>
    <property type="match status" value="3"/>
</dbReference>
<evidence type="ECO:0000256" key="2">
    <source>
        <dbReference type="ARBA" id="ARBA00023043"/>
    </source>
</evidence>
<feature type="repeat" description="ANK" evidence="3">
    <location>
        <begin position="198"/>
        <end position="230"/>
    </location>
</feature>
<feature type="repeat" description="ANK" evidence="3">
    <location>
        <begin position="156"/>
        <end position="191"/>
    </location>
</feature>
<dbReference type="PROSITE" id="PS50297">
    <property type="entry name" value="ANK_REP_REGION"/>
    <property type="match status" value="7"/>
</dbReference>
<gene>
    <name evidence="5" type="ORF">HPHI1048_LOCUS3468</name>
</gene>
<feature type="region of interest" description="Disordered" evidence="4">
    <location>
        <begin position="1"/>
        <end position="26"/>
    </location>
</feature>
<keyword evidence="1" id="KW-0677">Repeat</keyword>
<dbReference type="GO" id="GO:0005737">
    <property type="term" value="C:cytoplasm"/>
    <property type="evidence" value="ECO:0007669"/>
    <property type="project" value="TreeGrafter"/>
</dbReference>
<feature type="repeat" description="ANK" evidence="3">
    <location>
        <begin position="123"/>
        <end position="155"/>
    </location>
</feature>
<feature type="repeat" description="ANK" evidence="3">
    <location>
        <begin position="413"/>
        <end position="445"/>
    </location>
</feature>